<evidence type="ECO:0000313" key="5">
    <source>
        <dbReference type="EMBL" id="SHG19075.1"/>
    </source>
</evidence>
<dbReference type="NCBIfam" id="TIGR00370">
    <property type="entry name" value="5-oxoprolinase subunit PxpB"/>
    <property type="match status" value="1"/>
</dbReference>
<name>A0A1M5HT19_9GAMM</name>
<dbReference type="EMBL" id="FQVA01000008">
    <property type="protein sequence ID" value="SHG19075.1"/>
    <property type="molecule type" value="Genomic_DNA"/>
</dbReference>
<accession>A0A1M5HT19</accession>
<dbReference type="PANTHER" id="PTHR34698:SF2">
    <property type="entry name" value="5-OXOPROLINASE SUBUNIT B"/>
    <property type="match status" value="1"/>
</dbReference>
<dbReference type="SUPFAM" id="SSF50891">
    <property type="entry name" value="Cyclophilin-like"/>
    <property type="match status" value="1"/>
</dbReference>
<sequence>MIPAFSVIANGDSALDIRFDAEPSEELSRWIIAIEQAINALDRAGIQDLIPAYQCLTLCFDPLLCDPDGLKNDVEALTRKLLARQPELKRNPRLIRLPVCYEGEFAQDMSAVSEHTGLSAQQITAKHCAPHYLVHMLGFSPGFLYLGGLDPSLHCPRKETPALRVPAGAVGIGGKQTGVYPQESPGGWQIIGRTPVELFRPHGNPAFVAEPLDRIEFYPIDRAQFEQFRQEMLEVIPLEQAS</sequence>
<dbReference type="GO" id="GO:0005524">
    <property type="term" value="F:ATP binding"/>
    <property type="evidence" value="ECO:0007669"/>
    <property type="project" value="UniProtKB-KW"/>
</dbReference>
<dbReference type="STRING" id="494016.SAMN04487965_3479"/>
<evidence type="ECO:0000259" key="4">
    <source>
        <dbReference type="PROSITE" id="PS50003"/>
    </source>
</evidence>
<dbReference type="Proteomes" id="UP000184170">
    <property type="component" value="Unassembled WGS sequence"/>
</dbReference>
<dbReference type="SMART" id="SM00796">
    <property type="entry name" value="AHS1"/>
    <property type="match status" value="1"/>
</dbReference>
<dbReference type="GO" id="GO:0016787">
    <property type="term" value="F:hydrolase activity"/>
    <property type="evidence" value="ECO:0007669"/>
    <property type="project" value="UniProtKB-KW"/>
</dbReference>
<dbReference type="RefSeq" id="WP_084536238.1">
    <property type="nucleotide sequence ID" value="NZ_FQVA01000008.1"/>
</dbReference>
<evidence type="ECO:0000256" key="1">
    <source>
        <dbReference type="ARBA" id="ARBA00022741"/>
    </source>
</evidence>
<keyword evidence="6" id="KW-1185">Reference proteome</keyword>
<dbReference type="InterPro" id="IPR003833">
    <property type="entry name" value="CT_C_D"/>
</dbReference>
<gene>
    <name evidence="5" type="ORF">SAMN04487965_3479</name>
</gene>
<dbReference type="Gene3D" id="3.30.1360.40">
    <property type="match status" value="1"/>
</dbReference>
<evidence type="ECO:0000313" key="6">
    <source>
        <dbReference type="Proteomes" id="UP000184170"/>
    </source>
</evidence>
<evidence type="ECO:0000256" key="3">
    <source>
        <dbReference type="ARBA" id="ARBA00022840"/>
    </source>
</evidence>
<dbReference type="PROSITE" id="PS50003">
    <property type="entry name" value="PH_DOMAIN"/>
    <property type="match status" value="1"/>
</dbReference>
<dbReference type="SUPFAM" id="SSF160467">
    <property type="entry name" value="PH0987 N-terminal domain-like"/>
    <property type="match status" value="1"/>
</dbReference>
<dbReference type="PANTHER" id="PTHR34698">
    <property type="entry name" value="5-OXOPROLINASE SUBUNIT B"/>
    <property type="match status" value="1"/>
</dbReference>
<keyword evidence="1" id="KW-0547">Nucleotide-binding</keyword>
<organism evidence="5 6">
    <name type="scientific">Microbulbifer donghaiensis</name>
    <dbReference type="NCBI Taxonomy" id="494016"/>
    <lineage>
        <taxon>Bacteria</taxon>
        <taxon>Pseudomonadati</taxon>
        <taxon>Pseudomonadota</taxon>
        <taxon>Gammaproteobacteria</taxon>
        <taxon>Cellvibrionales</taxon>
        <taxon>Microbulbiferaceae</taxon>
        <taxon>Microbulbifer</taxon>
    </lineage>
</organism>
<keyword evidence="2" id="KW-0378">Hydrolase</keyword>
<dbReference type="InterPro" id="IPR010016">
    <property type="entry name" value="PxpB"/>
</dbReference>
<dbReference type="InterPro" id="IPR001849">
    <property type="entry name" value="PH_domain"/>
</dbReference>
<evidence type="ECO:0000256" key="2">
    <source>
        <dbReference type="ARBA" id="ARBA00022801"/>
    </source>
</evidence>
<dbReference type="AlphaFoldDB" id="A0A1M5HT19"/>
<dbReference type="Gene3D" id="2.40.100.10">
    <property type="entry name" value="Cyclophilin-like"/>
    <property type="match status" value="1"/>
</dbReference>
<dbReference type="InterPro" id="IPR029000">
    <property type="entry name" value="Cyclophilin-like_dom_sf"/>
</dbReference>
<feature type="domain" description="PH" evidence="4">
    <location>
        <begin position="1"/>
        <end position="39"/>
    </location>
</feature>
<keyword evidence="3" id="KW-0067">ATP-binding</keyword>
<dbReference type="OrthoDB" id="9778567at2"/>
<dbReference type="Pfam" id="PF02682">
    <property type="entry name" value="CT_C_D"/>
    <property type="match status" value="1"/>
</dbReference>
<protein>
    <submittedName>
        <fullName evidence="5">Sensor histidine kinase inhibitor, KipI family</fullName>
    </submittedName>
</protein>
<reference evidence="6" key="1">
    <citation type="submission" date="2016-11" db="EMBL/GenBank/DDBJ databases">
        <authorList>
            <person name="Varghese N."/>
            <person name="Submissions S."/>
        </authorList>
    </citation>
    <scope>NUCLEOTIDE SEQUENCE [LARGE SCALE GENOMIC DNA]</scope>
    <source>
        <strain evidence="6">CGMCC 1.7063</strain>
    </source>
</reference>
<proteinExistence type="predicted"/>